<proteinExistence type="predicted"/>
<dbReference type="CDD" id="cd00448">
    <property type="entry name" value="YjgF_YER057c_UK114_family"/>
    <property type="match status" value="1"/>
</dbReference>
<dbReference type="Pfam" id="PF01042">
    <property type="entry name" value="Ribonuc_L-PSP"/>
    <property type="match status" value="1"/>
</dbReference>
<dbReference type="PANTHER" id="PTHR43857:SF1">
    <property type="entry name" value="YJGH FAMILY PROTEIN"/>
    <property type="match status" value="1"/>
</dbReference>
<name>A0A242K747_9ENTE</name>
<organism evidence="1">
    <name type="scientific">Candidatus Enterococcus clewellii</name>
    <dbReference type="NCBI Taxonomy" id="1834193"/>
    <lineage>
        <taxon>Bacteria</taxon>
        <taxon>Bacillati</taxon>
        <taxon>Bacillota</taxon>
        <taxon>Bacilli</taxon>
        <taxon>Lactobacillales</taxon>
        <taxon>Enterococcaceae</taxon>
        <taxon>Enterococcus</taxon>
    </lineage>
</organism>
<sequence length="131" mass="14869">MIEKRNPQTIHPPLGAYVHQVELVGNIRWLTLSGQVGMTKSKELPENPEEQFKEALENIRKNLEAGNMGVQDLTKLVLYLVEPIDFDRRTQMLNDFLQGTEVCMTLLYVKALATPKIMVEIDAWAACEAID</sequence>
<dbReference type="EMBL" id="NGMM01000003">
    <property type="protein sequence ID" value="OTP16142.1"/>
    <property type="molecule type" value="Genomic_DNA"/>
</dbReference>
<gene>
    <name evidence="1" type="ORF">A5888_002356</name>
    <name evidence="2" type="ORF">A5888_004232</name>
</gene>
<dbReference type="SUPFAM" id="SSF55298">
    <property type="entry name" value="YjgF-like"/>
    <property type="match status" value="1"/>
</dbReference>
<protein>
    <submittedName>
        <fullName evidence="1">Uncharacterized protein</fullName>
    </submittedName>
</protein>
<accession>A0A242K747</accession>
<dbReference type="EMBL" id="CP147247">
    <property type="protein sequence ID" value="WYJ92459.1"/>
    <property type="molecule type" value="Genomic_DNA"/>
</dbReference>
<dbReference type="PANTHER" id="PTHR43857">
    <property type="entry name" value="BLR7761 PROTEIN"/>
    <property type="match status" value="1"/>
</dbReference>
<dbReference type="InterPro" id="IPR006175">
    <property type="entry name" value="YjgF/YER057c/UK114"/>
</dbReference>
<keyword evidence="3" id="KW-1185">Reference proteome</keyword>
<evidence type="ECO:0000313" key="2">
    <source>
        <dbReference type="EMBL" id="WYJ92459.1"/>
    </source>
</evidence>
<evidence type="ECO:0000313" key="1">
    <source>
        <dbReference type="EMBL" id="OTP16142.1"/>
    </source>
</evidence>
<reference evidence="2" key="2">
    <citation type="submission" date="2017-05" db="EMBL/GenBank/DDBJ databases">
        <authorList>
            <consortium name="The Broad Institute Genomics Platform"/>
            <consortium name="The Broad Institute Genomic Center for Infectious Diseases"/>
            <person name="Earl A."/>
            <person name="Manson A."/>
            <person name="Schwartman J."/>
            <person name="Gilmore M."/>
            <person name="Abouelleil A."/>
            <person name="Cao P."/>
            <person name="Chapman S."/>
            <person name="Cusick C."/>
            <person name="Shea T."/>
            <person name="Young S."/>
            <person name="Neafsey D."/>
            <person name="Nusbaum C."/>
            <person name="Birren B."/>
        </authorList>
    </citation>
    <scope>NUCLEOTIDE SEQUENCE</scope>
    <source>
        <strain evidence="2">9E7_DIV0242</strain>
    </source>
</reference>
<dbReference type="InterPro" id="IPR035959">
    <property type="entry name" value="RutC-like_sf"/>
</dbReference>
<reference evidence="1" key="1">
    <citation type="submission" date="2017-05" db="EMBL/GenBank/DDBJ databases">
        <title>The Genome Sequence of Enterococcus sp. 9E7_DIV0242.</title>
        <authorList>
            <consortium name="The Broad Institute Genomics Platform"/>
            <consortium name="The Broad Institute Genomic Center for Infectious Diseases"/>
            <person name="Earl A."/>
            <person name="Manson A."/>
            <person name="Schwartman J."/>
            <person name="Gilmore M."/>
            <person name="Abouelleil A."/>
            <person name="Cao P."/>
            <person name="Chapman S."/>
            <person name="Cusick C."/>
            <person name="Shea T."/>
            <person name="Young S."/>
            <person name="Neafsey D."/>
            <person name="Nusbaum C."/>
            <person name="Birren B."/>
        </authorList>
    </citation>
    <scope>NUCLEOTIDE SEQUENCE [LARGE SCALE GENOMIC DNA]</scope>
    <source>
        <strain evidence="1">9E7_DIV0242</strain>
    </source>
</reference>
<dbReference type="AlphaFoldDB" id="A0A242K747"/>
<evidence type="ECO:0000313" key="3">
    <source>
        <dbReference type="Proteomes" id="UP000195141"/>
    </source>
</evidence>
<reference evidence="2" key="3">
    <citation type="submission" date="2024-03" db="EMBL/GenBank/DDBJ databases">
        <title>The Genome Sequence of Enterococcus sp. DIV0242b.</title>
        <authorList>
            <consortium name="The Broad Institute Genomics Platform"/>
            <consortium name="The Broad Institute Microbial Omics Core"/>
            <consortium name="The Broad Institute Genomic Center for Infectious Diseases"/>
            <person name="Earl A."/>
            <person name="Manson A."/>
            <person name="Gilmore M."/>
            <person name="Schwartman J."/>
            <person name="Shea T."/>
            <person name="Abouelleil A."/>
            <person name="Cao P."/>
            <person name="Chapman S."/>
            <person name="Cusick C."/>
            <person name="Young S."/>
            <person name="Neafsey D."/>
            <person name="Nusbaum C."/>
            <person name="Birren B."/>
        </authorList>
    </citation>
    <scope>NUCLEOTIDE SEQUENCE</scope>
    <source>
        <strain evidence="2">9E7_DIV0242</strain>
    </source>
</reference>
<dbReference type="Proteomes" id="UP000195141">
    <property type="component" value="Chromosome"/>
</dbReference>
<dbReference type="RefSeq" id="WP_086349395.1">
    <property type="nucleotide sequence ID" value="NZ_CP147247.1"/>
</dbReference>
<dbReference type="OrthoDB" id="9795206at2"/>
<dbReference type="Gene3D" id="3.30.1330.40">
    <property type="entry name" value="RutC-like"/>
    <property type="match status" value="1"/>
</dbReference>